<keyword evidence="8 9" id="KW-0472">Membrane</keyword>
<evidence type="ECO:0000256" key="4">
    <source>
        <dbReference type="ARBA" id="ARBA00022475"/>
    </source>
</evidence>
<feature type="transmembrane region" description="Helical" evidence="9">
    <location>
        <begin position="240"/>
        <end position="263"/>
    </location>
</feature>
<dbReference type="NCBIfam" id="TIGR00835">
    <property type="entry name" value="agcS"/>
    <property type="match status" value="1"/>
</dbReference>
<proteinExistence type="inferred from homology"/>
<evidence type="ECO:0000313" key="11">
    <source>
        <dbReference type="Proteomes" id="UP000886800"/>
    </source>
</evidence>
<feature type="transmembrane region" description="Helical" evidence="9">
    <location>
        <begin position="308"/>
        <end position="329"/>
    </location>
</feature>
<dbReference type="InterPro" id="IPR001463">
    <property type="entry name" value="Na/Ala_symport"/>
</dbReference>
<dbReference type="Pfam" id="PF01235">
    <property type="entry name" value="Na_Ala_symp"/>
    <property type="match status" value="1"/>
</dbReference>
<dbReference type="PROSITE" id="PS00873">
    <property type="entry name" value="NA_ALANINE_SYMP"/>
    <property type="match status" value="1"/>
</dbReference>
<feature type="transmembrane region" description="Helical" evidence="9">
    <location>
        <begin position="148"/>
        <end position="166"/>
    </location>
</feature>
<evidence type="ECO:0000256" key="2">
    <source>
        <dbReference type="ARBA" id="ARBA00009261"/>
    </source>
</evidence>
<reference evidence="10" key="1">
    <citation type="journal article" date="2021" name="PeerJ">
        <title>Extensive microbial diversity within the chicken gut microbiome revealed by metagenomics and culture.</title>
        <authorList>
            <person name="Gilroy R."/>
            <person name="Ravi A."/>
            <person name="Getino M."/>
            <person name="Pursley I."/>
            <person name="Horton D.L."/>
            <person name="Alikhan N.F."/>
            <person name="Baker D."/>
            <person name="Gharbi K."/>
            <person name="Hall N."/>
            <person name="Watson M."/>
            <person name="Adriaenssens E.M."/>
            <person name="Foster-Nyarko E."/>
            <person name="Jarju S."/>
            <person name="Secka A."/>
            <person name="Antonio M."/>
            <person name="Oren A."/>
            <person name="Chaudhuri R.R."/>
            <person name="La Ragione R."/>
            <person name="Hildebrand F."/>
            <person name="Pallen M.J."/>
        </authorList>
    </citation>
    <scope>NUCLEOTIDE SEQUENCE</scope>
    <source>
        <strain evidence="10">CHK188-5543</strain>
    </source>
</reference>
<accession>A0A9D1WUI0</accession>
<feature type="transmembrane region" description="Helical" evidence="9">
    <location>
        <begin position="15"/>
        <end position="36"/>
    </location>
</feature>
<protein>
    <submittedName>
        <fullName evidence="10">Sodium:alanine symporter family protein</fullName>
    </submittedName>
</protein>
<keyword evidence="3 9" id="KW-0813">Transport</keyword>
<comment type="caution">
    <text evidence="10">The sequence shown here is derived from an EMBL/GenBank/DDBJ whole genome shotgun (WGS) entry which is preliminary data.</text>
</comment>
<feature type="transmembrane region" description="Helical" evidence="9">
    <location>
        <begin position="418"/>
        <end position="436"/>
    </location>
</feature>
<reference evidence="10" key="2">
    <citation type="submission" date="2021-04" db="EMBL/GenBank/DDBJ databases">
        <authorList>
            <person name="Gilroy R."/>
        </authorList>
    </citation>
    <scope>NUCLEOTIDE SEQUENCE</scope>
    <source>
        <strain evidence="10">CHK188-5543</strain>
    </source>
</reference>
<dbReference type="Gene3D" id="1.20.1740.10">
    <property type="entry name" value="Amino acid/polyamine transporter I"/>
    <property type="match status" value="1"/>
</dbReference>
<dbReference type="PRINTS" id="PR00175">
    <property type="entry name" value="NAALASMPORT"/>
</dbReference>
<evidence type="ECO:0000313" key="10">
    <source>
        <dbReference type="EMBL" id="HIX66275.1"/>
    </source>
</evidence>
<gene>
    <name evidence="10" type="ORF">H9736_08515</name>
</gene>
<dbReference type="PANTHER" id="PTHR30330">
    <property type="entry name" value="AGSS FAMILY TRANSPORTER, SODIUM-ALANINE"/>
    <property type="match status" value="1"/>
</dbReference>
<name>A0A9D1WUI0_9FIRM</name>
<dbReference type="PANTHER" id="PTHR30330:SF3">
    <property type="entry name" value="TRANSCRIPTIONAL REGULATOR, LRP FAMILY"/>
    <property type="match status" value="1"/>
</dbReference>
<evidence type="ECO:0000256" key="3">
    <source>
        <dbReference type="ARBA" id="ARBA00022448"/>
    </source>
</evidence>
<dbReference type="FunFam" id="1.20.1740.10:FF:000004">
    <property type="entry name" value="Sodium:alanine symporter family protein"/>
    <property type="match status" value="1"/>
</dbReference>
<feature type="transmembrane region" description="Helical" evidence="9">
    <location>
        <begin position="186"/>
        <end position="207"/>
    </location>
</feature>
<dbReference type="Proteomes" id="UP000886800">
    <property type="component" value="Unassembled WGS sequence"/>
</dbReference>
<keyword evidence="6 9" id="KW-0769">Symport</keyword>
<feature type="transmembrane region" description="Helical" evidence="9">
    <location>
        <begin position="349"/>
        <end position="374"/>
    </location>
</feature>
<evidence type="ECO:0000256" key="7">
    <source>
        <dbReference type="ARBA" id="ARBA00022989"/>
    </source>
</evidence>
<dbReference type="PROSITE" id="PS51257">
    <property type="entry name" value="PROKAR_LIPOPROTEIN"/>
    <property type="match status" value="1"/>
</dbReference>
<comment type="similarity">
    <text evidence="2 9">Belongs to the alanine or glycine:cation symporter (AGCS) (TC 2.A.25) family.</text>
</comment>
<dbReference type="AlphaFoldDB" id="A0A9D1WUI0"/>
<evidence type="ECO:0000256" key="6">
    <source>
        <dbReference type="ARBA" id="ARBA00022847"/>
    </source>
</evidence>
<feature type="transmembrane region" description="Helical" evidence="9">
    <location>
        <begin position="386"/>
        <end position="406"/>
    </location>
</feature>
<evidence type="ECO:0000256" key="9">
    <source>
        <dbReference type="RuleBase" id="RU363064"/>
    </source>
</evidence>
<dbReference type="EMBL" id="DXES01000179">
    <property type="protein sequence ID" value="HIX66275.1"/>
    <property type="molecule type" value="Genomic_DNA"/>
</dbReference>
<keyword evidence="7 9" id="KW-1133">Transmembrane helix</keyword>
<evidence type="ECO:0000256" key="5">
    <source>
        <dbReference type="ARBA" id="ARBA00022692"/>
    </source>
</evidence>
<organism evidence="10 11">
    <name type="scientific">Candidatus Anaerotruncus excrementipullorum</name>
    <dbReference type="NCBI Taxonomy" id="2838465"/>
    <lineage>
        <taxon>Bacteria</taxon>
        <taxon>Bacillati</taxon>
        <taxon>Bacillota</taxon>
        <taxon>Clostridia</taxon>
        <taxon>Eubacteriales</taxon>
        <taxon>Oscillospiraceae</taxon>
        <taxon>Anaerotruncus</taxon>
    </lineage>
</organism>
<sequence>MERIQAWMDAVGTPLLAGGILLAGCYFSVGTGFFQLRHLRLWLQRTLGAILGSRAVRERRDPHAISQFQAVSTALAGTIGTGNVIGVATALVAGGPGAVFWMWVCALLGMMTKFAENLLGNRYRCRGARGEWVGGPMVYIQRGLGCRWLAKVFCLCCLLASFGIGNMSQANSIAGALYATFQLPPLAAGAGLCLLTGLVVLGGLGRLAGTAEKLVPFMAVFYTAGGMAVILLHWRQLPQAVAAIFQGAFGLQTAAGGMGGYALSRTISCGVSRGIFSNEAGLGSSVIVSSASDVASPLQQGMWGIFEVFVDTILVCTITALAILCSGALETGKNGAALSLEAFTRGLGPWAGGFLAVAVCCFAFSAILGWFYYGQRSVEFLWGGRGMAAYQVLFLAATVVGCAARLEPVWALSDLFNGLMAVPNLIALALLSPQVFRITRAELAKLEEKRGALGVDKGERF</sequence>
<keyword evidence="5 9" id="KW-0812">Transmembrane</keyword>
<feature type="transmembrane region" description="Helical" evidence="9">
    <location>
        <begin position="214"/>
        <end position="234"/>
    </location>
</feature>
<dbReference type="GO" id="GO:0005886">
    <property type="term" value="C:plasma membrane"/>
    <property type="evidence" value="ECO:0007669"/>
    <property type="project" value="UniProtKB-SubCell"/>
</dbReference>
<evidence type="ECO:0000256" key="1">
    <source>
        <dbReference type="ARBA" id="ARBA00004651"/>
    </source>
</evidence>
<dbReference type="GO" id="GO:0005283">
    <property type="term" value="F:amino acid:sodium symporter activity"/>
    <property type="evidence" value="ECO:0007669"/>
    <property type="project" value="InterPro"/>
</dbReference>
<evidence type="ECO:0000256" key="8">
    <source>
        <dbReference type="ARBA" id="ARBA00023136"/>
    </source>
</evidence>
<comment type="subcellular location">
    <subcellularLocation>
        <location evidence="1 9">Cell membrane</location>
        <topology evidence="1 9">Multi-pass membrane protein</topology>
    </subcellularLocation>
</comment>
<keyword evidence="4 9" id="KW-1003">Cell membrane</keyword>